<feature type="transmembrane region" description="Helical" evidence="7">
    <location>
        <begin position="20"/>
        <end position="45"/>
    </location>
</feature>
<keyword evidence="6 7" id="KW-0472">Membrane</keyword>
<organism evidence="10 11">
    <name type="scientific">Svornostia abyssi</name>
    <dbReference type="NCBI Taxonomy" id="2898438"/>
    <lineage>
        <taxon>Bacteria</taxon>
        <taxon>Bacillati</taxon>
        <taxon>Actinomycetota</taxon>
        <taxon>Thermoleophilia</taxon>
        <taxon>Solirubrobacterales</taxon>
        <taxon>Baekduiaceae</taxon>
        <taxon>Svornostia</taxon>
    </lineage>
</organism>
<dbReference type="InterPro" id="IPR039421">
    <property type="entry name" value="Type_1_exporter"/>
</dbReference>
<accession>A0ABY5PJC7</accession>
<dbReference type="Gene3D" id="1.20.1560.10">
    <property type="entry name" value="ABC transporter type 1, transmembrane domain"/>
    <property type="match status" value="1"/>
</dbReference>
<evidence type="ECO:0000259" key="8">
    <source>
        <dbReference type="PROSITE" id="PS50893"/>
    </source>
</evidence>
<feature type="transmembrane region" description="Helical" evidence="7">
    <location>
        <begin position="162"/>
        <end position="180"/>
    </location>
</feature>
<dbReference type="InterPro" id="IPR003593">
    <property type="entry name" value="AAA+_ATPase"/>
</dbReference>
<keyword evidence="4" id="KW-0067">ATP-binding</keyword>
<dbReference type="InterPro" id="IPR014223">
    <property type="entry name" value="ABC_CydC/D"/>
</dbReference>
<sequence>MRNDTLRRLLDLADAPRKRLALAITLGALAVCFGIGLMATSGYLISRAAEQPPVLSLTIAIVFVRAFGVARPIARYLERITSHDVAFRTLGTLRSKLYTRIEPLAPAGLASFRRGDLLSRMVADVDALQDLYLRGLLPPFVALAAGVVAVVAAALFLPLAAAILAVGLLVQGVAVPALAGRLNRTAGRRQAAARAALSAELVETLRAAPELVAFGAAAEREERIAAADRDLDRVARRDAWVAGLGDALGVLVTGVTVAAVTAVAVAAHDATTLDRVLIAMLALLAMAAFEGTQPLAEAARRLSGVVAAGRRVLELTDREPAVRDPDDPLPAPPRDAELVFTDVRARYAPDEPLALDGLDLRLAPGRKVALRGPSGSGKTTAVNLLLRFMDPERGRITLAGADLRDFTQADVRRHIAVCGQDAHLFNSNIRENIRLARPSATDDELRAAVDRAGLGDWVDTLPDGLDTMVGEEGAELSGGQRQRIALARALLADAPVLVLDEPTAHLDEETAHRVIDDAFDAAAADDRAVLLITHRGEGLARCDEVVQLA</sequence>
<feature type="domain" description="ABC transporter" evidence="8">
    <location>
        <begin position="338"/>
        <end position="549"/>
    </location>
</feature>
<dbReference type="SUPFAM" id="SSF90123">
    <property type="entry name" value="ABC transporter transmembrane region"/>
    <property type="match status" value="1"/>
</dbReference>
<dbReference type="NCBIfam" id="TIGR02868">
    <property type="entry name" value="CydC"/>
    <property type="match status" value="1"/>
</dbReference>
<comment type="subcellular location">
    <subcellularLocation>
        <location evidence="1">Cell membrane</location>
        <topology evidence="1">Multi-pass membrane protein</topology>
    </subcellularLocation>
</comment>
<evidence type="ECO:0000256" key="1">
    <source>
        <dbReference type="ARBA" id="ARBA00004651"/>
    </source>
</evidence>
<evidence type="ECO:0000256" key="7">
    <source>
        <dbReference type="SAM" id="Phobius"/>
    </source>
</evidence>
<dbReference type="Pfam" id="PF00664">
    <property type="entry name" value="ABC_membrane"/>
    <property type="match status" value="1"/>
</dbReference>
<dbReference type="PROSITE" id="PS00211">
    <property type="entry name" value="ABC_TRANSPORTER_1"/>
    <property type="match status" value="1"/>
</dbReference>
<dbReference type="Pfam" id="PF00005">
    <property type="entry name" value="ABC_tran"/>
    <property type="match status" value="1"/>
</dbReference>
<dbReference type="InterPro" id="IPR027417">
    <property type="entry name" value="P-loop_NTPase"/>
</dbReference>
<keyword evidence="2 7" id="KW-0812">Transmembrane</keyword>
<keyword evidence="11" id="KW-1185">Reference proteome</keyword>
<dbReference type="Gene3D" id="3.40.50.300">
    <property type="entry name" value="P-loop containing nucleotide triphosphate hydrolases"/>
    <property type="match status" value="1"/>
</dbReference>
<evidence type="ECO:0000256" key="2">
    <source>
        <dbReference type="ARBA" id="ARBA00022692"/>
    </source>
</evidence>
<evidence type="ECO:0000256" key="4">
    <source>
        <dbReference type="ARBA" id="ARBA00022840"/>
    </source>
</evidence>
<feature type="transmembrane region" description="Helical" evidence="7">
    <location>
        <begin position="51"/>
        <end position="70"/>
    </location>
</feature>
<dbReference type="PANTHER" id="PTHR24221">
    <property type="entry name" value="ATP-BINDING CASSETTE SUB-FAMILY B"/>
    <property type="match status" value="1"/>
</dbReference>
<evidence type="ECO:0000256" key="5">
    <source>
        <dbReference type="ARBA" id="ARBA00022989"/>
    </source>
</evidence>
<dbReference type="PANTHER" id="PTHR24221:SF654">
    <property type="entry name" value="ATP-BINDING CASSETTE SUB-FAMILY B MEMBER 6"/>
    <property type="match status" value="1"/>
</dbReference>
<dbReference type="PROSITE" id="PS50929">
    <property type="entry name" value="ABC_TM1F"/>
    <property type="match status" value="1"/>
</dbReference>
<evidence type="ECO:0000259" key="9">
    <source>
        <dbReference type="PROSITE" id="PS50929"/>
    </source>
</evidence>
<dbReference type="InterPro" id="IPR011527">
    <property type="entry name" value="ABC1_TM_dom"/>
</dbReference>
<dbReference type="RefSeq" id="WP_353865201.1">
    <property type="nucleotide sequence ID" value="NZ_CP088295.1"/>
</dbReference>
<evidence type="ECO:0000313" key="10">
    <source>
        <dbReference type="EMBL" id="UUY04721.1"/>
    </source>
</evidence>
<gene>
    <name evidence="10" type="primary">cydC</name>
    <name evidence="10" type="ORF">LRS13_04105</name>
</gene>
<dbReference type="EMBL" id="CP088295">
    <property type="protein sequence ID" value="UUY04721.1"/>
    <property type="molecule type" value="Genomic_DNA"/>
</dbReference>
<keyword evidence="5 7" id="KW-1133">Transmembrane helix</keyword>
<protein>
    <submittedName>
        <fullName evidence="10">Thiol reductant ABC exporter subunit CydC</fullName>
    </submittedName>
</protein>
<dbReference type="SUPFAM" id="SSF52540">
    <property type="entry name" value="P-loop containing nucleoside triphosphate hydrolases"/>
    <property type="match status" value="1"/>
</dbReference>
<dbReference type="SMART" id="SM00382">
    <property type="entry name" value="AAA"/>
    <property type="match status" value="1"/>
</dbReference>
<evidence type="ECO:0000313" key="11">
    <source>
        <dbReference type="Proteomes" id="UP001058860"/>
    </source>
</evidence>
<proteinExistence type="predicted"/>
<dbReference type="InterPro" id="IPR036640">
    <property type="entry name" value="ABC1_TM_sf"/>
</dbReference>
<dbReference type="Proteomes" id="UP001058860">
    <property type="component" value="Chromosome"/>
</dbReference>
<evidence type="ECO:0000256" key="3">
    <source>
        <dbReference type="ARBA" id="ARBA00022741"/>
    </source>
</evidence>
<feature type="domain" description="ABC transmembrane type-1" evidence="9">
    <location>
        <begin position="21"/>
        <end position="307"/>
    </location>
</feature>
<name>A0ABY5PJC7_9ACTN</name>
<keyword evidence="3" id="KW-0547">Nucleotide-binding</keyword>
<evidence type="ECO:0000256" key="6">
    <source>
        <dbReference type="ARBA" id="ARBA00023136"/>
    </source>
</evidence>
<dbReference type="PROSITE" id="PS50893">
    <property type="entry name" value="ABC_TRANSPORTER_2"/>
    <property type="match status" value="1"/>
</dbReference>
<reference evidence="11" key="1">
    <citation type="submission" date="2021-11" db="EMBL/GenBank/DDBJ databases">
        <title>Cultivation dependent microbiological survey of springs from the worlds oldest radium mine currently devoted to the extraction of radon-saturated water.</title>
        <authorList>
            <person name="Kapinusova G."/>
            <person name="Smrhova T."/>
            <person name="Strejcek M."/>
            <person name="Suman J."/>
            <person name="Jani K."/>
            <person name="Pajer P."/>
            <person name="Uhlik O."/>
        </authorList>
    </citation>
    <scope>NUCLEOTIDE SEQUENCE [LARGE SCALE GENOMIC DNA]</scope>
    <source>
        <strain evidence="11">J379</strain>
    </source>
</reference>
<feature type="transmembrane region" description="Helical" evidence="7">
    <location>
        <begin position="136"/>
        <end position="156"/>
    </location>
</feature>
<dbReference type="InterPro" id="IPR017871">
    <property type="entry name" value="ABC_transporter-like_CS"/>
</dbReference>
<dbReference type="InterPro" id="IPR003439">
    <property type="entry name" value="ABC_transporter-like_ATP-bd"/>
</dbReference>
<feature type="transmembrane region" description="Helical" evidence="7">
    <location>
        <begin position="239"/>
        <end position="267"/>
    </location>
</feature>